<evidence type="ECO:0000313" key="2">
    <source>
        <dbReference type="Proteomes" id="UP000245626"/>
    </source>
</evidence>
<proteinExistence type="predicted"/>
<organism evidence="1 2">
    <name type="scientific">Violaceomyces palustris</name>
    <dbReference type="NCBI Taxonomy" id="1673888"/>
    <lineage>
        <taxon>Eukaryota</taxon>
        <taxon>Fungi</taxon>
        <taxon>Dikarya</taxon>
        <taxon>Basidiomycota</taxon>
        <taxon>Ustilaginomycotina</taxon>
        <taxon>Ustilaginomycetes</taxon>
        <taxon>Violaceomycetales</taxon>
        <taxon>Violaceomycetaceae</taxon>
        <taxon>Violaceomyces</taxon>
    </lineage>
</organism>
<protein>
    <submittedName>
        <fullName evidence="1">Uncharacterized protein</fullName>
    </submittedName>
</protein>
<reference evidence="1 2" key="1">
    <citation type="journal article" date="2018" name="Mol. Biol. Evol.">
        <title>Broad Genomic Sampling Reveals a Smut Pathogenic Ancestry of the Fungal Clade Ustilaginomycotina.</title>
        <authorList>
            <person name="Kijpornyongpan T."/>
            <person name="Mondo S.J."/>
            <person name="Barry K."/>
            <person name="Sandor L."/>
            <person name="Lee J."/>
            <person name="Lipzen A."/>
            <person name="Pangilinan J."/>
            <person name="LaButti K."/>
            <person name="Hainaut M."/>
            <person name="Henrissat B."/>
            <person name="Grigoriev I.V."/>
            <person name="Spatafora J.W."/>
            <person name="Aime M.C."/>
        </authorList>
    </citation>
    <scope>NUCLEOTIDE SEQUENCE [LARGE SCALE GENOMIC DNA]</scope>
    <source>
        <strain evidence="1 2">SA 807</strain>
    </source>
</reference>
<keyword evidence="2" id="KW-1185">Reference proteome</keyword>
<name>A0ACD0P323_9BASI</name>
<dbReference type="Proteomes" id="UP000245626">
    <property type="component" value="Unassembled WGS sequence"/>
</dbReference>
<evidence type="ECO:0000313" key="1">
    <source>
        <dbReference type="EMBL" id="PWN52538.1"/>
    </source>
</evidence>
<sequence length="1081" mass="122437">MKYLRKPSPSLTMPQEIFQMYFRQFEYFMKAPLESQDNKLEWFQLAINHVQDTALLILRSYYDDESSPTWLRQIFTTVNGAVAPRPPPVGDLLPRWISHVQERPDTTPEQALLFLLQLRRMEKPRTLKDLRSADESVASDFVQREFKGPGVLNLKNHLQSWERRYRADRYYAKVMGILQSSGFGKTRLVYELSKQVLGLLICVRRDDSAVPSGVSAPPADGKTRELLLSPARIQGYDDFEMVQNIACFLAAVAIQMARQVQQASCSPRQHQPSNVQNEAAWSSIVAQVSHDVHHGIEKDRASEEFQDTNRNLFMQALIRQAKYLIHRGKPMSESDLVDSEACALIDQLPNGASHHWLEMRKREPEIKTNAEFFSKHLKVYFNLDLDRQNPSSSDCLEAVLPIFTPRRQSSSVRQQSKPLSTDTTDPIFFLALDECNTLGPERLCALRRFWSFLFPRRQWILLIDTQSSITTISGYEATQASARFRDNGFRLVNPFVNLSIDNGWWGLGGGERDSARINLRDLVGKPFRQLESYASHYGRPLWADPQKPGPRYGPLSLWLAGVKLLCSEYQWPQQTLVEPRFREKVLAVLSQRIALRLHGMQGNTDTRTLRDELVARHMRRIARISINGEMAETFAPSEPVLSAAACYLLRFDPLQRWKDCISMLHQSISHTIIEPGKDGEEMVRILISMAIDLLLAQKLLPFPFKLADLDRVMIKSILSEEEAKPERAAILDPVAVWAWLDTLIGFTTIPGSEAEGSKARGVGPRPLPQTPSAVAKAWMQCHSLNLTHFAKLDRLYHRNVPIPRALLAEGWLRQCAFIGVSNQDDWDILIPVHRIDELGSELRVGDTPFDPMSLSYILVQVKNRHNHSTRPSRVRPLDDSEVPSTAKRAGVMSSSRGSGRPVFSREASTLGSDLARGGDETMMDIDESTGLSGSRGDPALVERTSACDPCDKRETWFHYEAPGISNADDTDPVQHVDHLWMFFNLRARPEVLWDSQSRTSPLPRSSESQPTSHHRHAVLLSGFAPETFSLLHQIDSSTKESLTRLLGVVASEDDTEALLRRTDPPAWSALRGQIFVHVSDL</sequence>
<accession>A0ACD0P323</accession>
<dbReference type="EMBL" id="KZ819771">
    <property type="protein sequence ID" value="PWN52538.1"/>
    <property type="molecule type" value="Genomic_DNA"/>
</dbReference>
<gene>
    <name evidence="1" type="ORF">IE53DRAFT_274241</name>
</gene>